<reference evidence="1" key="1">
    <citation type="submission" date="2022-04" db="EMBL/GenBank/DDBJ databases">
        <authorList>
            <person name="Ren T."/>
        </authorList>
    </citation>
    <scope>NUCLEOTIDE SEQUENCE</scope>
    <source>
        <strain evidence="1">F63249</strain>
    </source>
</reference>
<keyword evidence="2" id="KW-1185">Reference proteome</keyword>
<dbReference type="RefSeq" id="WP_248413536.1">
    <property type="nucleotide sequence ID" value="NZ_JALPQF010000014.1"/>
</dbReference>
<proteinExistence type="predicted"/>
<organism evidence="1 2">
    <name type="scientific">Psychroserpens algicola</name>
    <dbReference type="NCBI Taxonomy" id="1719034"/>
    <lineage>
        <taxon>Bacteria</taxon>
        <taxon>Pseudomonadati</taxon>
        <taxon>Bacteroidota</taxon>
        <taxon>Flavobacteriia</taxon>
        <taxon>Flavobacteriales</taxon>
        <taxon>Flavobacteriaceae</taxon>
        <taxon>Psychroserpens</taxon>
    </lineage>
</organism>
<comment type="caution">
    <text evidence="1">The sequence shown here is derived from an EMBL/GenBank/DDBJ whole genome shotgun (WGS) entry which is preliminary data.</text>
</comment>
<name>A0ABT0HCY6_9FLAO</name>
<protein>
    <recommendedName>
        <fullName evidence="3">Outer membrane lipoprotein-sorting protein</fullName>
    </recommendedName>
</protein>
<sequence>MKNLLVLLLIFVSTLSFGQEIEGEKLWRTKGVYDSLGNFIERAKIQSFLFSTASGQLYRLSNQDKMNMETGETKVFVYRDTLNLTPLSDNMYKLNDKETLTIHTNDSLTIQFNGFTLPYVKLDLKPDTINLKTLKSELINTPVIESVENIKKYQFTYQDNNLVKVKPLERDSEWESDYKIIDFNGFIIIQGIVSAPKLLTKSEKGKIHFIEIDYRFENKNGAFIIKR</sequence>
<dbReference type="Proteomes" id="UP001203687">
    <property type="component" value="Unassembled WGS sequence"/>
</dbReference>
<dbReference type="EMBL" id="JALPQF010000014">
    <property type="protein sequence ID" value="MCK8481687.1"/>
    <property type="molecule type" value="Genomic_DNA"/>
</dbReference>
<evidence type="ECO:0008006" key="3">
    <source>
        <dbReference type="Google" id="ProtNLM"/>
    </source>
</evidence>
<evidence type="ECO:0000313" key="1">
    <source>
        <dbReference type="EMBL" id="MCK8481687.1"/>
    </source>
</evidence>
<evidence type="ECO:0000313" key="2">
    <source>
        <dbReference type="Proteomes" id="UP001203687"/>
    </source>
</evidence>
<accession>A0ABT0HCY6</accession>
<gene>
    <name evidence="1" type="ORF">MUY34_13730</name>
</gene>